<dbReference type="AlphaFoldDB" id="A0A3R7LPF4"/>
<reference evidence="2" key="1">
    <citation type="submission" date="2018-05" db="EMBL/GenBank/DDBJ databases">
        <title>Reclassification of Methylarcula marina and Methylarcula terricola as Paracoccus methylarcula sp.nov., comb.nov. and Paracoccus terricola comb.nov.</title>
        <authorList>
            <person name="Shmareva M.N."/>
            <person name="Doronina N.V."/>
            <person name="Vasilenko O.V."/>
            <person name="Tarlachkov S.V."/>
            <person name="Trotsenko Y.A."/>
        </authorList>
    </citation>
    <scope>NUCLEOTIDE SEQUENCE [LARGE SCALE GENOMIC DNA]</scope>
    <source>
        <strain evidence="2">VKM B-2159</strain>
    </source>
</reference>
<dbReference type="Pfam" id="PF13468">
    <property type="entry name" value="Glyoxalase_3"/>
    <property type="match status" value="1"/>
</dbReference>
<comment type="caution">
    <text evidence="2">The sequence shown here is derived from an EMBL/GenBank/DDBJ whole genome shotgun (WGS) entry which is preliminary data.</text>
</comment>
<dbReference type="InterPro" id="IPR025870">
    <property type="entry name" value="Glyoxalase-like_dom"/>
</dbReference>
<dbReference type="Proteomes" id="UP000238137">
    <property type="component" value="Unassembled WGS sequence"/>
</dbReference>
<dbReference type="RefSeq" id="WP_106691727.1">
    <property type="nucleotide sequence ID" value="NZ_PXNQ02000007.1"/>
</dbReference>
<evidence type="ECO:0000259" key="1">
    <source>
        <dbReference type="Pfam" id="PF13468"/>
    </source>
</evidence>
<feature type="domain" description="Glyoxalase-like" evidence="1">
    <location>
        <begin position="4"/>
        <end position="157"/>
    </location>
</feature>
<keyword evidence="3" id="KW-1185">Reference proteome</keyword>
<dbReference type="EMBL" id="PXNQ02000007">
    <property type="protein sequence ID" value="RNF34222.1"/>
    <property type="molecule type" value="Genomic_DNA"/>
</dbReference>
<gene>
    <name evidence="2" type="ORF">A7A09_012580</name>
</gene>
<dbReference type="InterPro" id="IPR029068">
    <property type="entry name" value="Glyas_Bleomycin-R_OHBP_Dase"/>
</dbReference>
<name>A0A3R7LPF4_9RHOB</name>
<protein>
    <submittedName>
        <fullName evidence="2">VOC family protein</fullName>
    </submittedName>
</protein>
<sequence length="191" mass="20616">MLAFDHFAIAASSLDEGAAWLRDRLGVELQPGGKHPALGTHNMLLSLGLREYIELIAIDPDAPCTDSPGWFGLRDFTGPPRIAGWVLRQSPLEAPDGTHIAEVSRADLRWRITLPDTGQMPGEGTTPMRIDWGDGPHPSDRLPDHGLRLTGLTICAPLPLSLPLDDPRISLVTGPAEFKARIATPSGEVLL</sequence>
<evidence type="ECO:0000313" key="2">
    <source>
        <dbReference type="EMBL" id="RNF34222.1"/>
    </source>
</evidence>
<organism evidence="2 3">
    <name type="scientific">Paracoccus methylarcula</name>
    <dbReference type="NCBI Taxonomy" id="72022"/>
    <lineage>
        <taxon>Bacteria</taxon>
        <taxon>Pseudomonadati</taxon>
        <taxon>Pseudomonadota</taxon>
        <taxon>Alphaproteobacteria</taxon>
        <taxon>Rhodobacterales</taxon>
        <taxon>Paracoccaceae</taxon>
        <taxon>Paracoccus</taxon>
    </lineage>
</organism>
<dbReference type="OrthoDB" id="8451710at2"/>
<dbReference type="SUPFAM" id="SSF54593">
    <property type="entry name" value="Glyoxalase/Bleomycin resistance protein/Dihydroxybiphenyl dioxygenase"/>
    <property type="match status" value="1"/>
</dbReference>
<accession>A0A3R7LPF4</accession>
<proteinExistence type="predicted"/>
<evidence type="ECO:0000313" key="3">
    <source>
        <dbReference type="Proteomes" id="UP000238137"/>
    </source>
</evidence>
<dbReference type="Gene3D" id="3.10.180.10">
    <property type="entry name" value="2,3-Dihydroxybiphenyl 1,2-Dioxygenase, domain 1"/>
    <property type="match status" value="1"/>
</dbReference>